<reference evidence="1 2" key="1">
    <citation type="submission" date="2021-01" db="EMBL/GenBank/DDBJ databases">
        <title>Sequencing the genomes of 1000 actinobacteria strains.</title>
        <authorList>
            <person name="Klenk H.-P."/>
        </authorList>
    </citation>
    <scope>NUCLEOTIDE SEQUENCE [LARGE SCALE GENOMIC DNA]</scope>
    <source>
        <strain evidence="1 2">DSM 100204</strain>
    </source>
</reference>
<gene>
    <name evidence="1" type="ORF">JOD64_003906</name>
</gene>
<dbReference type="Proteomes" id="UP000764837">
    <property type="component" value="Unassembled WGS sequence"/>
</dbReference>
<dbReference type="EMBL" id="JAFBBP010000001">
    <property type="protein sequence ID" value="MBM7492684.1"/>
    <property type="molecule type" value="Genomic_DNA"/>
</dbReference>
<protein>
    <submittedName>
        <fullName evidence="1">Uncharacterized protein</fullName>
    </submittedName>
</protein>
<keyword evidence="2" id="KW-1185">Reference proteome</keyword>
<evidence type="ECO:0000313" key="1">
    <source>
        <dbReference type="EMBL" id="MBM7492684.1"/>
    </source>
</evidence>
<organism evidence="1 2">
    <name type="scientific">Micromonospora luteifusca</name>
    <dbReference type="NCBI Taxonomy" id="709860"/>
    <lineage>
        <taxon>Bacteria</taxon>
        <taxon>Bacillati</taxon>
        <taxon>Actinomycetota</taxon>
        <taxon>Actinomycetes</taxon>
        <taxon>Micromonosporales</taxon>
        <taxon>Micromonosporaceae</taxon>
        <taxon>Micromonospora</taxon>
    </lineage>
</organism>
<comment type="caution">
    <text evidence="1">The sequence shown here is derived from an EMBL/GenBank/DDBJ whole genome shotgun (WGS) entry which is preliminary data.</text>
</comment>
<name>A0ABS2LXU7_9ACTN</name>
<accession>A0ABS2LXU7</accession>
<evidence type="ECO:0000313" key="2">
    <source>
        <dbReference type="Proteomes" id="UP000764837"/>
    </source>
</evidence>
<sequence length="29" mass="3029">MLAGFGVPTVEAASVIVIMVADPRFGHSR</sequence>
<proteinExistence type="predicted"/>